<dbReference type="PROSITE" id="PS51257">
    <property type="entry name" value="PROKAR_LIPOPROTEIN"/>
    <property type="match status" value="1"/>
</dbReference>
<sequence>MKKTFLLFIAFALFSSCKKTNENKPQTLKKLLNVKALDKDKDFVIFIHPTSHYLDSLKKTYKNEDDFYTIADDANYYTAEAGEYISKNNIDRVDAEIDKIIKIGKININLSQYKPWSLLLYAKGKVKNVYPIDIEDELPKFYGIKNKITEEKCNIEKALDLINNLPEVKNQSKFVDSISSNKKHLSFITDSLELNKQPYYIIKTGFNGKLHWETYTIFYINKNNCKEILVDETVSGDIISLEKWRKSNPNQF</sequence>
<dbReference type="Proteomes" id="UP001225933">
    <property type="component" value="Unassembled WGS sequence"/>
</dbReference>
<proteinExistence type="predicted"/>
<reference evidence="1" key="1">
    <citation type="submission" date="2023-06" db="EMBL/GenBank/DDBJ databases">
        <title>Two Chryseobacterium gambrini strains from China.</title>
        <authorList>
            <person name="Zeng J."/>
            <person name="Wu Y."/>
        </authorList>
    </citation>
    <scope>NUCLEOTIDE SEQUENCE</scope>
    <source>
        <strain evidence="1">SQ219</strain>
    </source>
</reference>
<evidence type="ECO:0008006" key="3">
    <source>
        <dbReference type="Google" id="ProtNLM"/>
    </source>
</evidence>
<gene>
    <name evidence="1" type="ORF">QX233_00110</name>
</gene>
<name>A0AAJ1R366_9FLAO</name>
<dbReference type="EMBL" id="JAUHGV010000001">
    <property type="protein sequence ID" value="MDN4010853.1"/>
    <property type="molecule type" value="Genomic_DNA"/>
</dbReference>
<organism evidence="1 2">
    <name type="scientific">Chryseobacterium gambrini</name>
    <dbReference type="NCBI Taxonomy" id="373672"/>
    <lineage>
        <taxon>Bacteria</taxon>
        <taxon>Pseudomonadati</taxon>
        <taxon>Bacteroidota</taxon>
        <taxon>Flavobacteriia</taxon>
        <taxon>Flavobacteriales</taxon>
        <taxon>Weeksellaceae</taxon>
        <taxon>Chryseobacterium group</taxon>
        <taxon>Chryseobacterium</taxon>
    </lineage>
</organism>
<evidence type="ECO:0000313" key="2">
    <source>
        <dbReference type="Proteomes" id="UP001225933"/>
    </source>
</evidence>
<dbReference type="RefSeq" id="WP_214589620.1">
    <property type="nucleotide sequence ID" value="NZ_JAUHGV010000001.1"/>
</dbReference>
<dbReference type="AlphaFoldDB" id="A0AAJ1R366"/>
<comment type="caution">
    <text evidence="1">The sequence shown here is derived from an EMBL/GenBank/DDBJ whole genome shotgun (WGS) entry which is preliminary data.</text>
</comment>
<protein>
    <recommendedName>
        <fullName evidence="3">Lipoprotein</fullName>
    </recommendedName>
</protein>
<evidence type="ECO:0000313" key="1">
    <source>
        <dbReference type="EMBL" id="MDN4010853.1"/>
    </source>
</evidence>
<accession>A0AAJ1R366</accession>